<organism evidence="1 2">
    <name type="scientific">Rhododendron simsii</name>
    <name type="common">Sims's rhododendron</name>
    <dbReference type="NCBI Taxonomy" id="118357"/>
    <lineage>
        <taxon>Eukaryota</taxon>
        <taxon>Viridiplantae</taxon>
        <taxon>Streptophyta</taxon>
        <taxon>Embryophyta</taxon>
        <taxon>Tracheophyta</taxon>
        <taxon>Spermatophyta</taxon>
        <taxon>Magnoliopsida</taxon>
        <taxon>eudicotyledons</taxon>
        <taxon>Gunneridae</taxon>
        <taxon>Pentapetalae</taxon>
        <taxon>asterids</taxon>
        <taxon>Ericales</taxon>
        <taxon>Ericaceae</taxon>
        <taxon>Ericoideae</taxon>
        <taxon>Rhodoreae</taxon>
        <taxon>Rhododendron</taxon>
    </lineage>
</organism>
<dbReference type="AlphaFoldDB" id="A0A834H265"/>
<keyword evidence="2" id="KW-1185">Reference proteome</keyword>
<dbReference type="EMBL" id="WJXA01000006">
    <property type="protein sequence ID" value="KAF7140263.1"/>
    <property type="molecule type" value="Genomic_DNA"/>
</dbReference>
<evidence type="ECO:0000313" key="1">
    <source>
        <dbReference type="EMBL" id="KAF7140263.1"/>
    </source>
</evidence>
<dbReference type="OrthoDB" id="1744397at2759"/>
<comment type="caution">
    <text evidence="1">The sequence shown here is derived from an EMBL/GenBank/DDBJ whole genome shotgun (WGS) entry which is preliminary data.</text>
</comment>
<protein>
    <submittedName>
        <fullName evidence="1">Uncharacterized protein</fullName>
    </submittedName>
</protein>
<proteinExistence type="predicted"/>
<gene>
    <name evidence="1" type="ORF">RHSIM_Rhsim06G0053600</name>
</gene>
<sequence length="109" mass="12170">MVGTLSRAEFDLEVAEIRARVVNEVNELGETALFTATFISCSLVRFHLGLVMKNEFEKAICFLMGGSKEAEEIGRMAEKAVEEGGLSYRNLMDLIEELKGCAFEKKETE</sequence>
<accession>A0A834H265</accession>
<dbReference type="Proteomes" id="UP000626092">
    <property type="component" value="Unassembled WGS sequence"/>
</dbReference>
<evidence type="ECO:0000313" key="2">
    <source>
        <dbReference type="Proteomes" id="UP000626092"/>
    </source>
</evidence>
<reference evidence="1" key="1">
    <citation type="submission" date="2019-11" db="EMBL/GenBank/DDBJ databases">
        <authorList>
            <person name="Liu Y."/>
            <person name="Hou J."/>
            <person name="Li T.-Q."/>
            <person name="Guan C.-H."/>
            <person name="Wu X."/>
            <person name="Wu H.-Z."/>
            <person name="Ling F."/>
            <person name="Zhang R."/>
            <person name="Shi X.-G."/>
            <person name="Ren J.-P."/>
            <person name="Chen E.-F."/>
            <person name="Sun J.-M."/>
        </authorList>
    </citation>
    <scope>NUCLEOTIDE SEQUENCE</scope>
    <source>
        <strain evidence="1">Adult_tree_wgs_1</strain>
        <tissue evidence="1">Leaves</tissue>
    </source>
</reference>
<name>A0A834H265_RHOSS</name>